<evidence type="ECO:0000256" key="3">
    <source>
        <dbReference type="PIRNR" id="PIRNR005067"/>
    </source>
</evidence>
<reference evidence="5 6" key="1">
    <citation type="journal article" date="2018" name="Mol. Biol. Evol.">
        <title>Analysis of the draft genome of the red seaweed Gracilariopsis chorda provides insights into genome size evolution in Rhodophyta.</title>
        <authorList>
            <person name="Lee J."/>
            <person name="Yang E.C."/>
            <person name="Graf L."/>
            <person name="Yang J.H."/>
            <person name="Qiu H."/>
            <person name="Zel Zion U."/>
            <person name="Chan C.X."/>
            <person name="Stephens T.G."/>
            <person name="Weber A.P.M."/>
            <person name="Boo G.H."/>
            <person name="Boo S.M."/>
            <person name="Kim K.M."/>
            <person name="Shin Y."/>
            <person name="Jung M."/>
            <person name="Lee S.J."/>
            <person name="Yim H.S."/>
            <person name="Lee J.H."/>
            <person name="Bhattacharya D."/>
            <person name="Yoon H.S."/>
        </authorList>
    </citation>
    <scope>NUCLEOTIDE SEQUENCE [LARGE SCALE GENOMIC DNA]</scope>
    <source>
        <strain evidence="5 6">SKKU-2015</strain>
        <tissue evidence="5">Whole body</tissue>
    </source>
</reference>
<gene>
    <name evidence="5" type="ORF">BWQ96_02839</name>
</gene>
<sequence>MFKRFSSESVSGQSAMKSSQQRAARSKIIAQMPGIEAYAEDFFPKKEKTIMVKCAGHLFILASSGGTPLFFQTRNGEYFPTLRTLHKYPFLLPSLRVDRGAIKHVINGADIMVPGLRSERAVIESEVEAGTPVAIYAESKEHAIAVGIARMSSAEMRINDKGIAVENLHYVSDGLWKCSELS</sequence>
<dbReference type="PIRSF" id="PIRSF005067">
    <property type="entry name" value="Tma_RNA-bind_prd"/>
    <property type="match status" value="1"/>
</dbReference>
<dbReference type="AlphaFoldDB" id="A0A2V3IZ38"/>
<dbReference type="GO" id="GO:0003723">
    <property type="term" value="F:RNA binding"/>
    <property type="evidence" value="ECO:0007669"/>
    <property type="project" value="InterPro"/>
</dbReference>
<dbReference type="Proteomes" id="UP000247409">
    <property type="component" value="Unassembled WGS sequence"/>
</dbReference>
<dbReference type="InterPro" id="IPR016437">
    <property type="entry name" value="MCT-1/Tma20"/>
</dbReference>
<dbReference type="SMART" id="SM00359">
    <property type="entry name" value="PUA"/>
    <property type="match status" value="1"/>
</dbReference>
<protein>
    <submittedName>
        <fullName evidence="5">Malignant T-cell-amplified sequence 2</fullName>
    </submittedName>
</protein>
<dbReference type="SUPFAM" id="SSF88697">
    <property type="entry name" value="PUA domain-like"/>
    <property type="match status" value="1"/>
</dbReference>
<dbReference type="OrthoDB" id="10249667at2759"/>
<dbReference type="CDD" id="cd11609">
    <property type="entry name" value="MCT1_N"/>
    <property type="match status" value="1"/>
</dbReference>
<dbReference type="PANTHER" id="PTHR22798:SF0">
    <property type="entry name" value="MALIGNANT T-CELL-AMPLIFIED SEQUENCE 1"/>
    <property type="match status" value="1"/>
</dbReference>
<evidence type="ECO:0000256" key="2">
    <source>
        <dbReference type="ARBA" id="ARBA00022490"/>
    </source>
</evidence>
<dbReference type="NCBIfam" id="TIGR00451">
    <property type="entry name" value="unchar_dom_2"/>
    <property type="match status" value="1"/>
</dbReference>
<dbReference type="InterPro" id="IPR041366">
    <property type="entry name" value="Pre-PUA"/>
</dbReference>
<name>A0A2V3IZ38_9FLOR</name>
<dbReference type="PROSITE" id="PS50890">
    <property type="entry name" value="PUA"/>
    <property type="match status" value="1"/>
</dbReference>
<dbReference type="Pfam" id="PF01472">
    <property type="entry name" value="PUA"/>
    <property type="match status" value="1"/>
</dbReference>
<comment type="subcellular location">
    <subcellularLocation>
        <location evidence="1 3">Cytoplasm</location>
    </subcellularLocation>
</comment>
<dbReference type="InterPro" id="IPR002478">
    <property type="entry name" value="PUA"/>
</dbReference>
<dbReference type="InterPro" id="IPR015947">
    <property type="entry name" value="PUA-like_sf"/>
</dbReference>
<keyword evidence="6" id="KW-1185">Reference proteome</keyword>
<dbReference type="CDD" id="cd21155">
    <property type="entry name" value="PUA_MCTS-1-like"/>
    <property type="match status" value="1"/>
</dbReference>
<dbReference type="STRING" id="448386.A0A2V3IZ38"/>
<keyword evidence="2 3" id="KW-0963">Cytoplasm</keyword>
<accession>A0A2V3IZ38</accession>
<dbReference type="GO" id="GO:0001731">
    <property type="term" value="P:formation of translation preinitiation complex"/>
    <property type="evidence" value="ECO:0007669"/>
    <property type="project" value="TreeGrafter"/>
</dbReference>
<dbReference type="Gene3D" id="3.10.400.20">
    <property type="match status" value="1"/>
</dbReference>
<proteinExistence type="predicted"/>
<feature type="domain" description="PUA" evidence="4">
    <location>
        <begin position="93"/>
        <end position="172"/>
    </location>
</feature>
<evidence type="ECO:0000313" key="6">
    <source>
        <dbReference type="Proteomes" id="UP000247409"/>
    </source>
</evidence>
<evidence type="ECO:0000313" key="5">
    <source>
        <dbReference type="EMBL" id="PXF47359.1"/>
    </source>
</evidence>
<dbReference type="GO" id="GO:0005737">
    <property type="term" value="C:cytoplasm"/>
    <property type="evidence" value="ECO:0007669"/>
    <property type="project" value="UniProtKB-SubCell"/>
</dbReference>
<organism evidence="5 6">
    <name type="scientific">Gracilariopsis chorda</name>
    <dbReference type="NCBI Taxonomy" id="448386"/>
    <lineage>
        <taxon>Eukaryota</taxon>
        <taxon>Rhodophyta</taxon>
        <taxon>Florideophyceae</taxon>
        <taxon>Rhodymeniophycidae</taxon>
        <taxon>Gracilariales</taxon>
        <taxon>Gracilariaceae</taxon>
        <taxon>Gracilariopsis</taxon>
    </lineage>
</organism>
<dbReference type="EMBL" id="NBIV01000025">
    <property type="protein sequence ID" value="PXF47359.1"/>
    <property type="molecule type" value="Genomic_DNA"/>
</dbReference>
<dbReference type="InterPro" id="IPR004521">
    <property type="entry name" value="Uncharacterised_CHP00451"/>
</dbReference>
<dbReference type="Pfam" id="PF17832">
    <property type="entry name" value="Pre-PUA"/>
    <property type="match status" value="1"/>
</dbReference>
<evidence type="ECO:0000256" key="1">
    <source>
        <dbReference type="ARBA" id="ARBA00004496"/>
    </source>
</evidence>
<dbReference type="PANTHER" id="PTHR22798">
    <property type="entry name" value="MCT-1 PROTEIN"/>
    <property type="match status" value="1"/>
</dbReference>
<evidence type="ECO:0000259" key="4">
    <source>
        <dbReference type="SMART" id="SM00359"/>
    </source>
</evidence>
<comment type="caution">
    <text evidence="5">The sequence shown here is derived from an EMBL/GenBank/DDBJ whole genome shotgun (WGS) entry which is preliminary data.</text>
</comment>